<dbReference type="Gene3D" id="3.40.50.1820">
    <property type="entry name" value="alpha/beta hydrolase"/>
    <property type="match status" value="1"/>
</dbReference>
<organism evidence="3 4">
    <name type="scientific">Adhaeribacter soli</name>
    <dbReference type="NCBI Taxonomy" id="2607655"/>
    <lineage>
        <taxon>Bacteria</taxon>
        <taxon>Pseudomonadati</taxon>
        <taxon>Bacteroidota</taxon>
        <taxon>Cytophagia</taxon>
        <taxon>Cytophagales</taxon>
        <taxon>Hymenobacteraceae</taxon>
        <taxon>Adhaeribacter</taxon>
    </lineage>
</organism>
<feature type="chain" id="PRO_5024997703" evidence="1">
    <location>
        <begin position="21"/>
        <end position="283"/>
    </location>
</feature>
<dbReference type="AlphaFoldDB" id="A0A5N1IRK3"/>
<dbReference type="RefSeq" id="WP_150904208.1">
    <property type="nucleotide sequence ID" value="NZ_VTWT01000006.1"/>
</dbReference>
<feature type="signal peptide" evidence="1">
    <location>
        <begin position="1"/>
        <end position="20"/>
    </location>
</feature>
<dbReference type="Proteomes" id="UP000326570">
    <property type="component" value="Unassembled WGS sequence"/>
</dbReference>
<dbReference type="PANTHER" id="PTHR46623">
    <property type="entry name" value="CARBOXYMETHYLENEBUTENOLIDASE-RELATED"/>
    <property type="match status" value="1"/>
</dbReference>
<evidence type="ECO:0000256" key="1">
    <source>
        <dbReference type="SAM" id="SignalP"/>
    </source>
</evidence>
<dbReference type="Pfam" id="PF01738">
    <property type="entry name" value="DLH"/>
    <property type="match status" value="1"/>
</dbReference>
<protein>
    <submittedName>
        <fullName evidence="3">Dienelactone hydrolase family protein</fullName>
    </submittedName>
</protein>
<keyword evidence="3" id="KW-0378">Hydrolase</keyword>
<keyword evidence="4" id="KW-1185">Reference proteome</keyword>
<gene>
    <name evidence="3" type="ORF">F0P94_12425</name>
</gene>
<dbReference type="GO" id="GO:0016787">
    <property type="term" value="F:hydrolase activity"/>
    <property type="evidence" value="ECO:0007669"/>
    <property type="project" value="UniProtKB-KW"/>
</dbReference>
<keyword evidence="1" id="KW-0732">Signal</keyword>
<dbReference type="InterPro" id="IPR002925">
    <property type="entry name" value="Dienelactn_hydro"/>
</dbReference>
<dbReference type="PANTHER" id="PTHR46623:SF6">
    <property type="entry name" value="ALPHA_BETA-HYDROLASES SUPERFAMILY PROTEIN"/>
    <property type="match status" value="1"/>
</dbReference>
<dbReference type="EMBL" id="VTWT01000006">
    <property type="protein sequence ID" value="KAA9332795.1"/>
    <property type="molecule type" value="Genomic_DNA"/>
</dbReference>
<accession>A0A5N1IRK3</accession>
<dbReference type="SUPFAM" id="SSF53474">
    <property type="entry name" value="alpha/beta-Hydrolases"/>
    <property type="match status" value="1"/>
</dbReference>
<evidence type="ECO:0000259" key="2">
    <source>
        <dbReference type="Pfam" id="PF01738"/>
    </source>
</evidence>
<proteinExistence type="predicted"/>
<sequence>MKKLLLTALCCLAFLPFSQAQSKMSCCSKLSTENFAAFASVQEFRSGHDNPLPFTLQDAQGQMISYAVAGGDSANAYLVKAKKASNKYLIVVHEWWGLNDYIKKKADDLAKAMPDVNVMAVDLYDGKIAENQEDAGKYMGELTTERATGILKGGLTYAGKKAEIQTIGWCFGGGWSLQTAILAGKNAKGCVMYYGMPETDMKKLKSLKCDVLGIFAKKDQWITPKIVADFQKNMKEAGKVLTVKQFDADHAFANPSSPNYNNKNAAAADRMALDFLKKHYAAK</sequence>
<feature type="domain" description="Dienelactone hydrolase" evidence="2">
    <location>
        <begin position="75"/>
        <end position="279"/>
    </location>
</feature>
<comment type="caution">
    <text evidence="3">The sequence shown here is derived from an EMBL/GenBank/DDBJ whole genome shotgun (WGS) entry which is preliminary data.</text>
</comment>
<dbReference type="InterPro" id="IPR029058">
    <property type="entry name" value="AB_hydrolase_fold"/>
</dbReference>
<name>A0A5N1IRK3_9BACT</name>
<dbReference type="InterPro" id="IPR051049">
    <property type="entry name" value="Dienelactone_hydrolase-like"/>
</dbReference>
<reference evidence="3 4" key="1">
    <citation type="submission" date="2019-09" db="EMBL/GenBank/DDBJ databases">
        <title>Genome sequence of Adhaeribacter sp. M2.</title>
        <authorList>
            <person name="Srinivasan S."/>
        </authorList>
    </citation>
    <scope>NUCLEOTIDE SEQUENCE [LARGE SCALE GENOMIC DNA]</scope>
    <source>
        <strain evidence="3 4">M2</strain>
    </source>
</reference>
<evidence type="ECO:0000313" key="3">
    <source>
        <dbReference type="EMBL" id="KAA9332795.1"/>
    </source>
</evidence>
<evidence type="ECO:0000313" key="4">
    <source>
        <dbReference type="Proteomes" id="UP000326570"/>
    </source>
</evidence>